<evidence type="ECO:0000256" key="5">
    <source>
        <dbReference type="ARBA" id="ARBA00022833"/>
    </source>
</evidence>
<dbReference type="OrthoDB" id="6077919at2759"/>
<evidence type="ECO:0000256" key="7">
    <source>
        <dbReference type="SAM" id="MobiDB-lite"/>
    </source>
</evidence>
<dbReference type="SMART" id="SM00355">
    <property type="entry name" value="ZnF_C2H2"/>
    <property type="match status" value="14"/>
</dbReference>
<evidence type="ECO:0000256" key="2">
    <source>
        <dbReference type="ARBA" id="ARBA00022723"/>
    </source>
</evidence>
<gene>
    <name evidence="9" type="primary">5575246</name>
</gene>
<dbReference type="InterPro" id="IPR036236">
    <property type="entry name" value="Znf_C2H2_sf"/>
</dbReference>
<feature type="domain" description="C2H2-type" evidence="8">
    <location>
        <begin position="629"/>
        <end position="656"/>
    </location>
</feature>
<dbReference type="GO" id="GO:0005634">
    <property type="term" value="C:nucleus"/>
    <property type="evidence" value="ECO:0007669"/>
    <property type="project" value="UniProtKB-SubCell"/>
</dbReference>
<sequence>MSGAELPPREVEFVPVVPTAAESFIKREPIEIDAEDDFPEEDEKPDELLAALNLSKKSSRSGRRKVELKQDDDSLISPPKKKCSSTTQKAMEKVPNPKESFKCSEVGCLFSCASAKTLDAHTNRLHQKVELNSAKPKKTNETVDISGVEIRIETVEREGGRTIHRCSRCKTVFIKRCSAEEHIAKVHLDVKRYTCSVCGRGFHRPRDLEDHSRVHTGERPFVCPVGGCDYSSSWCTTVYRHVRKHHTYYSGELTPKAVSRVPVEGTVDDGGTTGGLSQSDEEKNGVQDEPIGMTPDEVNLEQAPTEAVTGLEDEELSEKLSPFEEANITDNSGYTCNICSKTFEQLPNIRRHLNRDHSEVKKRTCHICGIAMSNISNLIPHVRSHTGERPFKCGSCEMDFITVSDLRRHGRRFNHSHDYSTTKIHTCIICEVSIGSFRDLENHAAVHIVESNSPSLQLNLTPYESAKITITSESNSQKYTCNLCNKKLKSLPVARKHVVKEHKVEKSLSCIYCGITSRSRAALKKHVNDHAGSKLFKCTNTLCSYASKVFTEFQQHFHDCTKEHQALFSNADGTKLENPPTRFERSNIFLANGIDGRKILKCALCPAEFEQFPIAREHLKTEHKTTDRYGCPRCEDVFPDANSLAQHIAGHEGVEPLRCPVEGCQFTMVTKEDQLKHRRWHEKKANPRPKPFACGTCGRHFEIRTSLVRHVNKKHRKAGGEC</sequence>
<evidence type="ECO:0000256" key="6">
    <source>
        <dbReference type="ARBA" id="ARBA00023242"/>
    </source>
</evidence>
<evidence type="ECO:0000313" key="10">
    <source>
        <dbReference type="Proteomes" id="UP000008820"/>
    </source>
</evidence>
<dbReference type="Pfam" id="PF00096">
    <property type="entry name" value="zf-C2H2"/>
    <property type="match status" value="2"/>
</dbReference>
<keyword evidence="6" id="KW-0539">Nucleus</keyword>
<feature type="domain" description="C2H2-type" evidence="8">
    <location>
        <begin position="363"/>
        <end position="390"/>
    </location>
</feature>
<dbReference type="FunFam" id="3.30.160.60:FF:000446">
    <property type="entry name" value="Zinc finger protein"/>
    <property type="match status" value="1"/>
</dbReference>
<feature type="region of interest" description="Disordered" evidence="7">
    <location>
        <begin position="52"/>
        <end position="92"/>
    </location>
</feature>
<keyword evidence="2" id="KW-0479">Metal-binding</keyword>
<dbReference type="EnsemblMetazoa" id="AAEL011707-RA">
    <property type="protein sequence ID" value="AAEL011707-PA"/>
    <property type="gene ID" value="AAEL011707"/>
</dbReference>
<dbReference type="PROSITE" id="PS00028">
    <property type="entry name" value="ZINC_FINGER_C2H2_1"/>
    <property type="match status" value="8"/>
</dbReference>
<dbReference type="GO" id="GO:0008270">
    <property type="term" value="F:zinc ion binding"/>
    <property type="evidence" value="ECO:0007669"/>
    <property type="project" value="UniProtKB-KW"/>
</dbReference>
<accession>A0A1S4FUC8</accession>
<feature type="region of interest" description="Disordered" evidence="7">
    <location>
        <begin position="263"/>
        <end position="296"/>
    </location>
</feature>
<evidence type="ECO:0000256" key="3">
    <source>
        <dbReference type="ARBA" id="ARBA00022737"/>
    </source>
</evidence>
<protein>
    <recommendedName>
        <fullName evidence="8">C2H2-type domain-containing protein</fullName>
    </recommendedName>
</protein>
<feature type="domain" description="C2H2-type" evidence="8">
    <location>
        <begin position="391"/>
        <end position="420"/>
    </location>
</feature>
<dbReference type="PANTHER" id="PTHR24376">
    <property type="entry name" value="ZINC FINGER PROTEIN"/>
    <property type="match status" value="1"/>
</dbReference>
<dbReference type="Proteomes" id="UP000008820">
    <property type="component" value="Chromosome 2"/>
</dbReference>
<evidence type="ECO:0000256" key="4">
    <source>
        <dbReference type="ARBA" id="ARBA00022771"/>
    </source>
</evidence>
<feature type="domain" description="C2H2-type" evidence="8">
    <location>
        <begin position="508"/>
        <end position="535"/>
    </location>
</feature>
<feature type="domain" description="C2H2-type" evidence="8">
    <location>
        <begin position="193"/>
        <end position="220"/>
    </location>
</feature>
<keyword evidence="10" id="KW-1185">Reference proteome</keyword>
<dbReference type="VEuPathDB" id="VectorBase:AAEL011707"/>
<dbReference type="PANTHER" id="PTHR24376:SF235">
    <property type="entry name" value="C2H2-TYPE DOMAIN-CONTAINING PROTEIN"/>
    <property type="match status" value="1"/>
</dbReference>
<organism evidence="9 10">
    <name type="scientific">Aedes aegypti</name>
    <name type="common">Yellowfever mosquito</name>
    <name type="synonym">Culex aegypti</name>
    <dbReference type="NCBI Taxonomy" id="7159"/>
    <lineage>
        <taxon>Eukaryota</taxon>
        <taxon>Metazoa</taxon>
        <taxon>Ecdysozoa</taxon>
        <taxon>Arthropoda</taxon>
        <taxon>Hexapoda</taxon>
        <taxon>Insecta</taxon>
        <taxon>Pterygota</taxon>
        <taxon>Neoptera</taxon>
        <taxon>Endopterygota</taxon>
        <taxon>Diptera</taxon>
        <taxon>Nematocera</taxon>
        <taxon>Culicoidea</taxon>
        <taxon>Culicidae</taxon>
        <taxon>Culicinae</taxon>
        <taxon>Aedini</taxon>
        <taxon>Aedes</taxon>
        <taxon>Stegomyia</taxon>
    </lineage>
</organism>
<comment type="subcellular location">
    <subcellularLocation>
        <location evidence="1">Nucleus</location>
    </subcellularLocation>
</comment>
<reference evidence="9 10" key="1">
    <citation type="submission" date="2017-06" db="EMBL/GenBank/DDBJ databases">
        <title>Aedes aegypti genome working group (AGWG) sequencing and assembly.</title>
        <authorList>
            <consortium name="Aedes aegypti Genome Working Group (AGWG)"/>
            <person name="Matthews B.J."/>
        </authorList>
    </citation>
    <scope>NUCLEOTIDE SEQUENCE [LARGE SCALE GENOMIC DNA]</scope>
    <source>
        <strain evidence="9 10">LVP_AGWG</strain>
    </source>
</reference>
<dbReference type="InterPro" id="IPR013087">
    <property type="entry name" value="Znf_C2H2_type"/>
</dbReference>
<dbReference type="AlphaFoldDB" id="A0A1S4FUC8"/>
<feature type="domain" description="C2H2-type" evidence="8">
    <location>
        <begin position="334"/>
        <end position="362"/>
    </location>
</feature>
<evidence type="ECO:0000256" key="1">
    <source>
        <dbReference type="ARBA" id="ARBA00004123"/>
    </source>
</evidence>
<dbReference type="GO" id="GO:0000978">
    <property type="term" value="F:RNA polymerase II cis-regulatory region sequence-specific DNA binding"/>
    <property type="evidence" value="ECO:0007669"/>
    <property type="project" value="TreeGrafter"/>
</dbReference>
<evidence type="ECO:0000313" key="9">
    <source>
        <dbReference type="EnsemblMetazoa" id="AAEL011707-PA"/>
    </source>
</evidence>
<keyword evidence="4" id="KW-0863">Zinc-finger</keyword>
<dbReference type="FunFam" id="3.30.160.60:FF:000340">
    <property type="entry name" value="zinc finger protein 473 isoform X1"/>
    <property type="match status" value="1"/>
</dbReference>
<keyword evidence="5" id="KW-0862">Zinc</keyword>
<dbReference type="SUPFAM" id="SSF57667">
    <property type="entry name" value="beta-beta-alpha zinc fingers"/>
    <property type="match status" value="6"/>
</dbReference>
<keyword evidence="3" id="KW-0677">Repeat</keyword>
<evidence type="ECO:0000259" key="8">
    <source>
        <dbReference type="PROSITE" id="PS50157"/>
    </source>
</evidence>
<reference evidence="9" key="2">
    <citation type="submission" date="2020-05" db="UniProtKB">
        <authorList>
            <consortium name="EnsemblMetazoa"/>
        </authorList>
    </citation>
    <scope>IDENTIFICATION</scope>
    <source>
        <strain evidence="9">LVP_AGWG</strain>
    </source>
</reference>
<dbReference type="Gene3D" id="3.30.160.60">
    <property type="entry name" value="Classic Zinc Finger"/>
    <property type="match status" value="7"/>
</dbReference>
<dbReference type="PROSITE" id="PS50157">
    <property type="entry name" value="ZINC_FINGER_C2H2_2"/>
    <property type="match status" value="7"/>
</dbReference>
<name>A0A1S4FUC8_AEDAE</name>
<dbReference type="GO" id="GO:0001228">
    <property type="term" value="F:DNA-binding transcription activator activity, RNA polymerase II-specific"/>
    <property type="evidence" value="ECO:0007669"/>
    <property type="project" value="TreeGrafter"/>
</dbReference>
<feature type="domain" description="C2H2-type" evidence="8">
    <location>
        <begin position="692"/>
        <end position="715"/>
    </location>
</feature>
<proteinExistence type="predicted"/>